<keyword evidence="3" id="KW-1185">Reference proteome</keyword>
<dbReference type="GO" id="GO:0006446">
    <property type="term" value="P:regulation of translational initiation"/>
    <property type="evidence" value="ECO:0007669"/>
    <property type="project" value="TreeGrafter"/>
</dbReference>
<evidence type="ECO:0008006" key="4">
    <source>
        <dbReference type="Google" id="ProtNLM"/>
    </source>
</evidence>
<reference evidence="2 3" key="1">
    <citation type="submission" date="2023-03" db="EMBL/GenBank/DDBJ databases">
        <title>High recombination rates correlate with genetic variation in Cardiocondyla obscurior ants.</title>
        <authorList>
            <person name="Errbii M."/>
        </authorList>
    </citation>
    <scope>NUCLEOTIDE SEQUENCE [LARGE SCALE GENOMIC DNA]</scope>
    <source>
        <strain evidence="2">Alpha-2009</strain>
        <tissue evidence="2">Whole body</tissue>
    </source>
</reference>
<feature type="compositionally biased region" description="Polar residues" evidence="1">
    <location>
        <begin position="41"/>
        <end position="66"/>
    </location>
</feature>
<evidence type="ECO:0000256" key="1">
    <source>
        <dbReference type="SAM" id="MobiDB-lite"/>
    </source>
</evidence>
<dbReference type="PANTHER" id="PTHR23254:SF15">
    <property type="entry name" value="POLYADENYLATE-BINDING PROTEIN-INTERACTING PROTEIN 1"/>
    <property type="match status" value="1"/>
</dbReference>
<dbReference type="PANTHER" id="PTHR23254">
    <property type="entry name" value="EIF4G DOMAIN PROTEIN"/>
    <property type="match status" value="1"/>
</dbReference>
<sequence length="529" mass="59301">MDSFGGESGKGEKKVKFVGVGRGHRTWASEENTKLRRPHGASTSSQSNTQVGQKTCTQNNLSPTASQEEKKSVLSPQAAEFIPKSLQSHTSQSLAQSSAAKTNASLTSASPSAYPFHMAKTLDDRIRIARGAPCASPLIGDDSSPLSHTSDISRFSEKDAVKKVLDDDFTKAKVIASNIGNSNYFEYDQYDKEAKQSEKEEAYNIEVHEDVNNIIDILIVNPAKFDCLVPPFIEKLKSSGNLGCLQLVVTTIIEWSINESNFRYNGARFCKYFDTSFENCKKLFEDLLCFQCKWETGLLESEWFNQPEERNERKCNGLILFLAELVAQMDESYTFCLGELLVRFITTVLQKPAPSSVKYICQALKLAGHVLEKDKNISKDMENMMRALTELVNNEQDNTHVGNMVNKVHELRNDWRKNTSNCDSSESNDALLNKRQPDHLGASNYNSFEINTVSSKIEQPVSQKIPFNEPVMYGPDGEILSAEESAFLEAQTQSHFDEGTSEDEPDEHYDDDLATAFEQFLKESQDKCQ</sequence>
<dbReference type="InterPro" id="IPR051367">
    <property type="entry name" value="mRNA_TranslReg/HistoneTransl"/>
</dbReference>
<feature type="region of interest" description="Disordered" evidence="1">
    <location>
        <begin position="1"/>
        <end position="75"/>
    </location>
</feature>
<dbReference type="InterPro" id="IPR016024">
    <property type="entry name" value="ARM-type_fold"/>
</dbReference>
<organism evidence="2 3">
    <name type="scientific">Cardiocondyla obscurior</name>
    <dbReference type="NCBI Taxonomy" id="286306"/>
    <lineage>
        <taxon>Eukaryota</taxon>
        <taxon>Metazoa</taxon>
        <taxon>Ecdysozoa</taxon>
        <taxon>Arthropoda</taxon>
        <taxon>Hexapoda</taxon>
        <taxon>Insecta</taxon>
        <taxon>Pterygota</taxon>
        <taxon>Neoptera</taxon>
        <taxon>Endopterygota</taxon>
        <taxon>Hymenoptera</taxon>
        <taxon>Apocrita</taxon>
        <taxon>Aculeata</taxon>
        <taxon>Formicoidea</taxon>
        <taxon>Formicidae</taxon>
        <taxon>Myrmicinae</taxon>
        <taxon>Cardiocondyla</taxon>
    </lineage>
</organism>
<dbReference type="Proteomes" id="UP001430953">
    <property type="component" value="Unassembled WGS sequence"/>
</dbReference>
<comment type="caution">
    <text evidence="2">The sequence shown here is derived from an EMBL/GenBank/DDBJ whole genome shotgun (WGS) entry which is preliminary data.</text>
</comment>
<dbReference type="SUPFAM" id="SSF48371">
    <property type="entry name" value="ARM repeat"/>
    <property type="match status" value="1"/>
</dbReference>
<accession>A0AAW2EPE8</accession>
<proteinExistence type="predicted"/>
<gene>
    <name evidence="2" type="ORF">PUN28_015839</name>
</gene>
<evidence type="ECO:0000313" key="3">
    <source>
        <dbReference type="Proteomes" id="UP001430953"/>
    </source>
</evidence>
<dbReference type="Gene3D" id="1.25.40.180">
    <property type="match status" value="1"/>
</dbReference>
<evidence type="ECO:0000313" key="2">
    <source>
        <dbReference type="EMBL" id="KAL0105613.1"/>
    </source>
</evidence>
<dbReference type="EMBL" id="JADYXP020000018">
    <property type="protein sequence ID" value="KAL0105613.1"/>
    <property type="molecule type" value="Genomic_DNA"/>
</dbReference>
<name>A0AAW2EPE8_9HYME</name>
<protein>
    <recommendedName>
        <fullName evidence="4">Polyadenylate-binding protein-interacting protein 1</fullName>
    </recommendedName>
</protein>
<dbReference type="AlphaFoldDB" id="A0AAW2EPE8"/>
<dbReference type="GO" id="GO:0008494">
    <property type="term" value="F:translation activator activity"/>
    <property type="evidence" value="ECO:0007669"/>
    <property type="project" value="TreeGrafter"/>
</dbReference>